<feature type="transmembrane region" description="Helical" evidence="7">
    <location>
        <begin position="305"/>
        <end position="325"/>
    </location>
</feature>
<dbReference type="Proteomes" id="UP001501407">
    <property type="component" value="Unassembled WGS sequence"/>
</dbReference>
<evidence type="ECO:0000256" key="1">
    <source>
        <dbReference type="ARBA" id="ARBA00004651"/>
    </source>
</evidence>
<dbReference type="SUPFAM" id="SSF103473">
    <property type="entry name" value="MFS general substrate transporter"/>
    <property type="match status" value="1"/>
</dbReference>
<keyword evidence="9" id="KW-1185">Reference proteome</keyword>
<evidence type="ECO:0000313" key="8">
    <source>
        <dbReference type="EMBL" id="GAA5085843.1"/>
    </source>
</evidence>
<sequence>MTHLNQWRTLIEMSQSEEPPVAAESAQLAADALAEARAEAASPRPEVPVADEVAADQAAVATGQDAAATAPTAGPRKRSLWRDANFLTLWSGQALSQFGAQITELAIPVLAVLMLNATEWEVGVLNAAQVAAFLVVGLPAGAWIDRMRKRHVMIVADGVRAVALGTLPVLALLGVLEIWHMIVVALIMGVATVFFDVSYQSIIPSLVRTDQIAEANGKLQSTYELANLAGPGIGGWLIGVLSAPFAIFATVGTYVASFIALLFTRDTEKLRAREDHRPLVREIGEGLSWVFGNPLLRRIVGTTGMANFFGTIAQTLVPIFVLRELGLSPEMFGIVFSLSAVGGLVGAIATPRIITWLGEARAIPISAIAFSVAPLFLPAISLVPAFAFPLLVIQGFIMSFTILLYNVTQVTFRQRITPPRLLGRMNASIRFVVWGVMPIGALLAGALGTWIGTVPTLWIAASGELLACLFVVTGPFWGMRELPEAHEEHGRGATAGIGLEEEADAEPPR</sequence>
<comment type="subcellular location">
    <subcellularLocation>
        <location evidence="1">Cell membrane</location>
        <topology evidence="1">Multi-pass membrane protein</topology>
    </subcellularLocation>
</comment>
<dbReference type="Pfam" id="PF07690">
    <property type="entry name" value="MFS_1"/>
    <property type="match status" value="1"/>
</dbReference>
<keyword evidence="3 7" id="KW-0812">Transmembrane</keyword>
<name>A0ABP9LUX9_9MICO</name>
<organism evidence="8 9">
    <name type="scientific">Microbacterium yannicii</name>
    <dbReference type="NCBI Taxonomy" id="671622"/>
    <lineage>
        <taxon>Bacteria</taxon>
        <taxon>Bacillati</taxon>
        <taxon>Actinomycetota</taxon>
        <taxon>Actinomycetes</taxon>
        <taxon>Micrococcales</taxon>
        <taxon>Microbacteriaceae</taxon>
        <taxon>Microbacterium</taxon>
    </lineage>
</organism>
<feature type="compositionally biased region" description="Acidic residues" evidence="6">
    <location>
        <begin position="499"/>
        <end position="509"/>
    </location>
</feature>
<dbReference type="InterPro" id="IPR011701">
    <property type="entry name" value="MFS"/>
</dbReference>
<dbReference type="PANTHER" id="PTHR23513">
    <property type="entry name" value="INTEGRAL MEMBRANE EFFLUX PROTEIN-RELATED"/>
    <property type="match status" value="1"/>
</dbReference>
<feature type="transmembrane region" description="Helical" evidence="7">
    <location>
        <begin position="457"/>
        <end position="477"/>
    </location>
</feature>
<feature type="transmembrane region" description="Helical" evidence="7">
    <location>
        <begin position="233"/>
        <end position="263"/>
    </location>
</feature>
<dbReference type="Gene3D" id="1.20.1250.20">
    <property type="entry name" value="MFS general substrate transporter like domains"/>
    <property type="match status" value="1"/>
</dbReference>
<evidence type="ECO:0000256" key="6">
    <source>
        <dbReference type="SAM" id="MobiDB-lite"/>
    </source>
</evidence>
<dbReference type="CDD" id="cd06173">
    <property type="entry name" value="MFS_MefA_like"/>
    <property type="match status" value="1"/>
</dbReference>
<dbReference type="PANTHER" id="PTHR23513:SF6">
    <property type="entry name" value="MAJOR FACILITATOR SUPERFAMILY ASSOCIATED DOMAIN-CONTAINING PROTEIN"/>
    <property type="match status" value="1"/>
</dbReference>
<feature type="transmembrane region" description="Helical" evidence="7">
    <location>
        <begin position="386"/>
        <end position="407"/>
    </location>
</feature>
<feature type="transmembrane region" description="Helical" evidence="7">
    <location>
        <begin position="123"/>
        <end position="144"/>
    </location>
</feature>
<feature type="transmembrane region" description="Helical" evidence="7">
    <location>
        <begin position="165"/>
        <end position="195"/>
    </location>
</feature>
<comment type="caution">
    <text evidence="8">The sequence shown here is derived from an EMBL/GenBank/DDBJ whole genome shotgun (WGS) entry which is preliminary data.</text>
</comment>
<dbReference type="EMBL" id="BAABKZ010000001">
    <property type="protein sequence ID" value="GAA5085843.1"/>
    <property type="molecule type" value="Genomic_DNA"/>
</dbReference>
<feature type="transmembrane region" description="Helical" evidence="7">
    <location>
        <begin position="362"/>
        <end position="380"/>
    </location>
</feature>
<evidence type="ECO:0000256" key="5">
    <source>
        <dbReference type="ARBA" id="ARBA00023136"/>
    </source>
</evidence>
<keyword evidence="4 7" id="KW-1133">Transmembrane helix</keyword>
<evidence type="ECO:0000256" key="7">
    <source>
        <dbReference type="SAM" id="Phobius"/>
    </source>
</evidence>
<evidence type="ECO:0000256" key="2">
    <source>
        <dbReference type="ARBA" id="ARBA00022475"/>
    </source>
</evidence>
<feature type="transmembrane region" description="Helical" evidence="7">
    <location>
        <begin position="428"/>
        <end position="451"/>
    </location>
</feature>
<feature type="transmembrane region" description="Helical" evidence="7">
    <location>
        <begin position="331"/>
        <end position="350"/>
    </location>
</feature>
<proteinExistence type="predicted"/>
<keyword evidence="2" id="KW-1003">Cell membrane</keyword>
<reference evidence="9" key="1">
    <citation type="journal article" date="2019" name="Int. J. Syst. Evol. Microbiol.">
        <title>The Global Catalogue of Microorganisms (GCM) 10K type strain sequencing project: providing services to taxonomists for standard genome sequencing and annotation.</title>
        <authorList>
            <consortium name="The Broad Institute Genomics Platform"/>
            <consortium name="The Broad Institute Genome Sequencing Center for Infectious Disease"/>
            <person name="Wu L."/>
            <person name="Ma J."/>
        </authorList>
    </citation>
    <scope>NUCLEOTIDE SEQUENCE [LARGE SCALE GENOMIC DNA]</scope>
    <source>
        <strain evidence="9">JCM 18959</strain>
    </source>
</reference>
<gene>
    <name evidence="8" type="ORF">GCM10025760_05170</name>
</gene>
<evidence type="ECO:0000313" key="9">
    <source>
        <dbReference type="Proteomes" id="UP001501407"/>
    </source>
</evidence>
<dbReference type="InterPro" id="IPR036259">
    <property type="entry name" value="MFS_trans_sf"/>
</dbReference>
<feature type="region of interest" description="Disordered" evidence="6">
    <location>
        <begin position="487"/>
        <end position="509"/>
    </location>
</feature>
<keyword evidence="5 7" id="KW-0472">Membrane</keyword>
<evidence type="ECO:0000256" key="4">
    <source>
        <dbReference type="ARBA" id="ARBA00022989"/>
    </source>
</evidence>
<accession>A0ABP9LUX9</accession>
<evidence type="ECO:0000256" key="3">
    <source>
        <dbReference type="ARBA" id="ARBA00022692"/>
    </source>
</evidence>
<protein>
    <submittedName>
        <fullName evidence="8">MFS transporter</fullName>
    </submittedName>
</protein>